<reference evidence="2" key="1">
    <citation type="submission" date="2020-04" db="EMBL/GenBank/DDBJ databases">
        <authorList>
            <person name="Chiriac C."/>
            <person name="Salcher M."/>
            <person name="Ghai R."/>
            <person name="Kavagutti S V."/>
        </authorList>
    </citation>
    <scope>NUCLEOTIDE SEQUENCE</scope>
</reference>
<evidence type="ECO:0000259" key="1">
    <source>
        <dbReference type="Pfam" id="PF13482"/>
    </source>
</evidence>
<dbReference type="InterPro" id="IPR012337">
    <property type="entry name" value="RNaseH-like_sf"/>
</dbReference>
<protein>
    <submittedName>
        <fullName evidence="2">Ribonuclease H-like domain containing protein</fullName>
    </submittedName>
</protein>
<organism evidence="2">
    <name type="scientific">uncultured Caudovirales phage</name>
    <dbReference type="NCBI Taxonomy" id="2100421"/>
    <lineage>
        <taxon>Viruses</taxon>
        <taxon>Duplodnaviria</taxon>
        <taxon>Heunggongvirae</taxon>
        <taxon>Uroviricota</taxon>
        <taxon>Caudoviricetes</taxon>
        <taxon>Peduoviridae</taxon>
        <taxon>Maltschvirus</taxon>
        <taxon>Maltschvirus maltsch</taxon>
    </lineage>
</organism>
<feature type="domain" description="YprB ribonuclease H-like" evidence="1">
    <location>
        <begin position="90"/>
        <end position="219"/>
    </location>
</feature>
<dbReference type="GO" id="GO:0003676">
    <property type="term" value="F:nucleic acid binding"/>
    <property type="evidence" value="ECO:0007669"/>
    <property type="project" value="InterPro"/>
</dbReference>
<dbReference type="Pfam" id="PF13482">
    <property type="entry name" value="RNase_H_2"/>
    <property type="match status" value="1"/>
</dbReference>
<dbReference type="SUPFAM" id="SSF53098">
    <property type="entry name" value="Ribonuclease H-like"/>
    <property type="match status" value="1"/>
</dbReference>
<evidence type="ECO:0000313" key="2">
    <source>
        <dbReference type="EMBL" id="CAB4125068.1"/>
    </source>
</evidence>
<gene>
    <name evidence="2" type="ORF">UFOVP53_55</name>
</gene>
<proteinExistence type="predicted"/>
<sequence>MTKKTKKEPAKAKPKVKKTKVKKAVAVPMSSPKILVFDIETAPILAHVWGLWENNVGLNQIQSDWHILSWSAKWLSDSADKVMYQDQRGMKNIADDSKILKGIWNLLDEADIVITQNGKRFDQKKLNARFILSGFPPPSSYRHIDTQEIAKRHFAFTSNKLAYMTDKLCVTYKKLTNHGKFPGHELWNACLRDDIEAWEEMELYNKYDVLSLEELYHKLIVWDNRINFNVYTDSLDVVCKCGSKDFIKNGFSYTNTSKFQKYRCKSCGSECRDKKNLLSSEKKESLKRHAHPSKSE</sequence>
<name>A0A6J5KRK5_9CAUD</name>
<dbReference type="InterPro" id="IPR038720">
    <property type="entry name" value="YprB_RNase_H-like_dom"/>
</dbReference>
<dbReference type="InterPro" id="IPR036397">
    <property type="entry name" value="RNaseH_sf"/>
</dbReference>
<accession>A0A6J5KRK5</accession>
<dbReference type="Gene3D" id="3.30.420.10">
    <property type="entry name" value="Ribonuclease H-like superfamily/Ribonuclease H"/>
    <property type="match status" value="1"/>
</dbReference>
<dbReference type="EMBL" id="LR796189">
    <property type="protein sequence ID" value="CAB4125068.1"/>
    <property type="molecule type" value="Genomic_DNA"/>
</dbReference>